<dbReference type="PANTHER" id="PTHR48167:SF2">
    <property type="entry name" value="EXPRESSED PROTEIN"/>
    <property type="match status" value="1"/>
</dbReference>
<dbReference type="PANTHER" id="PTHR48167">
    <property type="entry name" value="EXPRESSED PROTEIN"/>
    <property type="match status" value="1"/>
</dbReference>
<organism evidence="1 2">
    <name type="scientific">Hevea brasiliensis</name>
    <name type="common">Para rubber tree</name>
    <name type="synonym">Siphonia brasiliensis</name>
    <dbReference type="NCBI Taxonomy" id="3981"/>
    <lineage>
        <taxon>Eukaryota</taxon>
        <taxon>Viridiplantae</taxon>
        <taxon>Streptophyta</taxon>
        <taxon>Embryophyta</taxon>
        <taxon>Tracheophyta</taxon>
        <taxon>Spermatophyta</taxon>
        <taxon>Magnoliopsida</taxon>
        <taxon>eudicotyledons</taxon>
        <taxon>Gunneridae</taxon>
        <taxon>Pentapetalae</taxon>
        <taxon>rosids</taxon>
        <taxon>fabids</taxon>
        <taxon>Malpighiales</taxon>
        <taxon>Euphorbiaceae</taxon>
        <taxon>Crotonoideae</taxon>
        <taxon>Micrandreae</taxon>
        <taxon>Hevea</taxon>
    </lineage>
</organism>
<dbReference type="EMBL" id="JARPOI010000003">
    <property type="protein sequence ID" value="KAJ9184230.1"/>
    <property type="molecule type" value="Genomic_DNA"/>
</dbReference>
<keyword evidence="2" id="KW-1185">Reference proteome</keyword>
<evidence type="ECO:0000313" key="2">
    <source>
        <dbReference type="Proteomes" id="UP001174677"/>
    </source>
</evidence>
<sequence length="225" mass="25595">MSLLRNAVRSSFPVRAFNLNHAVAFCHRQSPKLFSTEAERPPASEDSSIDPFLQTTATGMVYGKLFGITRQTLRTDVINLLEGCNLTLDDIKVNYNRDFLPVGMMIQFPSRLAFDNAFKVIAKKGRLYRLENADRSQWDFLMPHDGKTLLLEGIPRNAQLEDVERFLSGCEYDPSSIQLTVRQGLPDPIRIARLRCSTRTEAMNAFITKNRGFCLNNQITVRVLH</sequence>
<evidence type="ECO:0008006" key="3">
    <source>
        <dbReference type="Google" id="ProtNLM"/>
    </source>
</evidence>
<accession>A0ABQ9MX97</accession>
<proteinExistence type="predicted"/>
<protein>
    <recommendedName>
        <fullName evidence="3">RRM domain-containing protein</fullName>
    </recommendedName>
</protein>
<gene>
    <name evidence="1" type="ORF">P3X46_003977</name>
</gene>
<name>A0ABQ9MX97_HEVBR</name>
<evidence type="ECO:0000313" key="1">
    <source>
        <dbReference type="EMBL" id="KAJ9184230.1"/>
    </source>
</evidence>
<comment type="caution">
    <text evidence="1">The sequence shown here is derived from an EMBL/GenBank/DDBJ whole genome shotgun (WGS) entry which is preliminary data.</text>
</comment>
<dbReference type="Proteomes" id="UP001174677">
    <property type="component" value="Chromosome 3"/>
</dbReference>
<reference evidence="1" key="1">
    <citation type="journal article" date="2023" name="Plant Biotechnol. J.">
        <title>Chromosome-level wild Hevea brasiliensis genome provides new tools for genomic-assisted breeding and valuable loci to elevate rubber yield.</title>
        <authorList>
            <person name="Cheng H."/>
            <person name="Song X."/>
            <person name="Hu Y."/>
            <person name="Wu T."/>
            <person name="Yang Q."/>
            <person name="An Z."/>
            <person name="Feng S."/>
            <person name="Deng Z."/>
            <person name="Wu W."/>
            <person name="Zeng X."/>
            <person name="Tu M."/>
            <person name="Wang X."/>
            <person name="Huang H."/>
        </authorList>
    </citation>
    <scope>NUCLEOTIDE SEQUENCE</scope>
    <source>
        <strain evidence="1">MT/VB/25A 57/8</strain>
    </source>
</reference>